<dbReference type="GO" id="GO:0003924">
    <property type="term" value="F:GTPase activity"/>
    <property type="evidence" value="ECO:0007669"/>
    <property type="project" value="InterPro"/>
</dbReference>
<keyword evidence="2" id="KW-0519">Myristate</keyword>
<dbReference type="PRINTS" id="PR00318">
    <property type="entry name" value="GPROTEINA"/>
</dbReference>
<dbReference type="EMBL" id="UYRR01032473">
    <property type="protein sequence ID" value="VDK55768.1"/>
    <property type="molecule type" value="Genomic_DNA"/>
</dbReference>
<dbReference type="WBParaSite" id="ASIM_0001625701-mRNA-1">
    <property type="protein sequence ID" value="ASIM_0001625701-mRNA-1"/>
    <property type="gene ID" value="ASIM_0001625701"/>
</dbReference>
<dbReference type="GO" id="GO:0005525">
    <property type="term" value="F:GTP binding"/>
    <property type="evidence" value="ECO:0007669"/>
    <property type="project" value="UniProtKB-KW"/>
</dbReference>
<feature type="binding site" evidence="10">
    <location>
        <position position="62"/>
    </location>
    <ligand>
        <name>Mg(2+)</name>
        <dbReference type="ChEBI" id="CHEBI:18420"/>
    </ligand>
</feature>
<evidence type="ECO:0000256" key="1">
    <source>
        <dbReference type="ARBA" id="ARBA00011356"/>
    </source>
</evidence>
<dbReference type="PANTHER" id="PTHR10218:SF194">
    <property type="entry name" value="G PROTEIN, ALPHA SUBUNIT"/>
    <property type="match status" value="1"/>
</dbReference>
<evidence type="ECO:0000256" key="9">
    <source>
        <dbReference type="PIRSR" id="PIRSR601019-1"/>
    </source>
</evidence>
<feature type="binding site" evidence="9">
    <location>
        <begin position="159"/>
        <end position="162"/>
    </location>
    <ligand>
        <name>GTP</name>
        <dbReference type="ChEBI" id="CHEBI:37565"/>
    </ligand>
</feature>
<evidence type="ECO:0000256" key="7">
    <source>
        <dbReference type="ARBA" id="ARBA00023224"/>
    </source>
</evidence>
<dbReference type="FunFam" id="3.40.50.300:FF:000692">
    <property type="entry name" value="Guanine nucleotide-binding protein subunit alpha"/>
    <property type="match status" value="1"/>
</dbReference>
<dbReference type="Proteomes" id="UP000267096">
    <property type="component" value="Unassembled WGS sequence"/>
</dbReference>
<dbReference type="Pfam" id="PF00503">
    <property type="entry name" value="G-alpha"/>
    <property type="match status" value="1"/>
</dbReference>
<keyword evidence="5 9" id="KW-0342">GTP-binding</keyword>
<dbReference type="Gene3D" id="1.10.400.10">
    <property type="entry name" value="GI Alpha 1, domain 2-like"/>
    <property type="match status" value="1"/>
</dbReference>
<evidence type="ECO:0000256" key="5">
    <source>
        <dbReference type="ARBA" id="ARBA00023134"/>
    </source>
</evidence>
<evidence type="ECO:0000313" key="11">
    <source>
        <dbReference type="EMBL" id="VDK55768.1"/>
    </source>
</evidence>
<dbReference type="InterPro" id="IPR027417">
    <property type="entry name" value="P-loop_NTPase"/>
</dbReference>
<dbReference type="GO" id="GO:0007606">
    <property type="term" value="P:sensory perception of chemical stimulus"/>
    <property type="evidence" value="ECO:0007669"/>
    <property type="project" value="TreeGrafter"/>
</dbReference>
<organism evidence="13">
    <name type="scientific">Anisakis simplex</name>
    <name type="common">Herring worm</name>
    <dbReference type="NCBI Taxonomy" id="6269"/>
    <lineage>
        <taxon>Eukaryota</taxon>
        <taxon>Metazoa</taxon>
        <taxon>Ecdysozoa</taxon>
        <taxon>Nematoda</taxon>
        <taxon>Chromadorea</taxon>
        <taxon>Rhabditida</taxon>
        <taxon>Spirurina</taxon>
        <taxon>Ascaridomorpha</taxon>
        <taxon>Ascaridoidea</taxon>
        <taxon>Anisakidae</taxon>
        <taxon>Anisakis</taxon>
        <taxon>Anisakis simplex complex</taxon>
    </lineage>
</organism>
<evidence type="ECO:0000256" key="2">
    <source>
        <dbReference type="ARBA" id="ARBA00022707"/>
    </source>
</evidence>
<dbReference type="GO" id="GO:0046872">
    <property type="term" value="F:metal ion binding"/>
    <property type="evidence" value="ECO:0007669"/>
    <property type="project" value="UniProtKB-KW"/>
</dbReference>
<dbReference type="GO" id="GO:0031683">
    <property type="term" value="F:G-protein beta/gamma-subunit complex binding"/>
    <property type="evidence" value="ECO:0007669"/>
    <property type="project" value="InterPro"/>
</dbReference>
<evidence type="ECO:0000256" key="3">
    <source>
        <dbReference type="ARBA" id="ARBA00022723"/>
    </source>
</evidence>
<evidence type="ECO:0000256" key="6">
    <source>
        <dbReference type="ARBA" id="ARBA00023139"/>
    </source>
</evidence>
<dbReference type="Gene3D" id="3.40.50.300">
    <property type="entry name" value="P-loop containing nucleotide triphosphate hydrolases"/>
    <property type="match status" value="1"/>
</dbReference>
<evidence type="ECO:0000313" key="12">
    <source>
        <dbReference type="Proteomes" id="UP000267096"/>
    </source>
</evidence>
<evidence type="ECO:0000256" key="4">
    <source>
        <dbReference type="ARBA" id="ARBA00022741"/>
    </source>
</evidence>
<proteinExistence type="predicted"/>
<name>A0A0M3K5L6_ANISI</name>
<reference evidence="13" key="1">
    <citation type="submission" date="2017-02" db="UniProtKB">
        <authorList>
            <consortium name="WormBaseParasite"/>
        </authorList>
    </citation>
    <scope>IDENTIFICATION</scope>
</reference>
<gene>
    <name evidence="11" type="ORF">ASIM_LOCUS15664</name>
</gene>
<dbReference type="OrthoDB" id="5788414at2759"/>
<keyword evidence="7" id="KW-0807">Transducer</keyword>
<keyword evidence="10" id="KW-0460">Magnesium</keyword>
<dbReference type="GO" id="GO:0005737">
    <property type="term" value="C:cytoplasm"/>
    <property type="evidence" value="ECO:0007669"/>
    <property type="project" value="TreeGrafter"/>
</dbReference>
<dbReference type="GO" id="GO:0005834">
    <property type="term" value="C:heterotrimeric G-protein complex"/>
    <property type="evidence" value="ECO:0007669"/>
    <property type="project" value="TreeGrafter"/>
</dbReference>
<dbReference type="GO" id="GO:0001664">
    <property type="term" value="F:G protein-coupled receptor binding"/>
    <property type="evidence" value="ECO:0007669"/>
    <property type="project" value="TreeGrafter"/>
</dbReference>
<keyword evidence="6" id="KW-0564">Palmitate</keyword>
<keyword evidence="3 10" id="KW-0479">Metal-binding</keyword>
<dbReference type="SUPFAM" id="SSF47895">
    <property type="entry name" value="Transducin (alpha subunit), insertion domain"/>
    <property type="match status" value="1"/>
</dbReference>
<dbReference type="GO" id="GO:0007191">
    <property type="term" value="P:adenylate cyclase-activating dopamine receptor signaling pathway"/>
    <property type="evidence" value="ECO:0007669"/>
    <property type="project" value="TreeGrafter"/>
</dbReference>
<keyword evidence="8" id="KW-0449">Lipoprotein</keyword>
<protein>
    <submittedName>
        <fullName evidence="13">Guanine nucleotide-binding protein G(Q) subunit alpha</fullName>
    </submittedName>
</protein>
<keyword evidence="12" id="KW-1185">Reference proteome</keyword>
<evidence type="ECO:0000256" key="10">
    <source>
        <dbReference type="PIRSR" id="PIRSR601019-2"/>
    </source>
</evidence>
<dbReference type="AlphaFoldDB" id="A0A0M3K5L6"/>
<dbReference type="SUPFAM" id="SSF52540">
    <property type="entry name" value="P-loop containing nucleoside triphosphate hydrolases"/>
    <property type="match status" value="1"/>
</dbReference>
<evidence type="ECO:0000313" key="13">
    <source>
        <dbReference type="WBParaSite" id="ASIM_0001625701-mRNA-1"/>
    </source>
</evidence>
<dbReference type="PANTHER" id="PTHR10218">
    <property type="entry name" value="GTP-BINDING PROTEIN ALPHA SUBUNIT"/>
    <property type="match status" value="1"/>
</dbReference>
<keyword evidence="4 9" id="KW-0547">Nucleotide-binding</keyword>
<dbReference type="InterPro" id="IPR011025">
    <property type="entry name" value="GproteinA_insert"/>
</dbReference>
<evidence type="ECO:0000256" key="8">
    <source>
        <dbReference type="ARBA" id="ARBA00023288"/>
    </source>
</evidence>
<dbReference type="PROSITE" id="PS51882">
    <property type="entry name" value="G_ALPHA"/>
    <property type="match status" value="1"/>
</dbReference>
<accession>A0A0M3K5L6</accession>
<feature type="binding site" evidence="9">
    <location>
        <begin position="81"/>
        <end position="85"/>
    </location>
    <ligand>
        <name>GTP</name>
        <dbReference type="ChEBI" id="CHEBI:37565"/>
    </ligand>
</feature>
<reference evidence="11 12" key="2">
    <citation type="submission" date="2018-11" db="EMBL/GenBank/DDBJ databases">
        <authorList>
            <consortium name="Pathogen Informatics"/>
        </authorList>
    </citation>
    <scope>NUCLEOTIDE SEQUENCE [LARGE SCALE GENOMIC DNA]</scope>
</reference>
<dbReference type="InterPro" id="IPR001019">
    <property type="entry name" value="Gprotein_alpha_su"/>
</dbReference>
<sequence>MQNCFNKQGPVRKALQREHEFCAECRLSDGAIYFLNAEKISHFSRSDTLPTEDDIVHARDPTSGLNYYHFRVHKMRVEIHDMGGQMVERKKVLDFLTHWISDSKPNYRNFILYVVSMADYNIVHPTNPQYTLLDESAAFMKAILNLSPVQECGFLIFFNKSDIFRTRVLDAQLKPDFRRFLSAYIKADALKKYESGNTVKIDVLNNAIAKKFADSINNIPVKRRAPVYHK</sequence>
<comment type="subunit">
    <text evidence="1">G proteins are composed of 3 units; alpha, beta and gamma. The alpha chain contains the guanine nucleotide binding site.</text>
</comment>